<evidence type="ECO:0000259" key="14">
    <source>
        <dbReference type="Pfam" id="PF08245"/>
    </source>
</evidence>
<dbReference type="Gene3D" id="3.40.1190.10">
    <property type="entry name" value="Mur-like, catalytic domain"/>
    <property type="match status" value="1"/>
</dbReference>
<feature type="domain" description="Mur ligase N-terminal catalytic" evidence="12">
    <location>
        <begin position="26"/>
        <end position="102"/>
    </location>
</feature>
<keyword evidence="3 10" id="KW-0132">Cell division</keyword>
<evidence type="ECO:0000256" key="11">
    <source>
        <dbReference type="RuleBase" id="RU004136"/>
    </source>
</evidence>
<dbReference type="EC" id="6.3.2.10" evidence="10 11"/>
<dbReference type="InterPro" id="IPR005863">
    <property type="entry name" value="UDP-N-AcMur_synth"/>
</dbReference>
<dbReference type="PANTHER" id="PTHR43024">
    <property type="entry name" value="UDP-N-ACETYLMURAMOYL-TRIPEPTIDE--D-ALANYL-D-ALANINE LIGASE"/>
    <property type="match status" value="1"/>
</dbReference>
<dbReference type="InterPro" id="IPR035911">
    <property type="entry name" value="MurE/MurF_N"/>
</dbReference>
<comment type="catalytic activity">
    <reaction evidence="10 11">
        <text>D-alanyl-D-alanine + UDP-N-acetyl-alpha-D-muramoyl-L-alanyl-gamma-D-glutamyl-meso-2,6-diaminopimelate + ATP = UDP-N-acetyl-alpha-D-muramoyl-L-alanyl-gamma-D-glutamyl-meso-2,6-diaminopimeloyl-D-alanyl-D-alanine + ADP + phosphate + H(+)</text>
        <dbReference type="Rhea" id="RHEA:28374"/>
        <dbReference type="ChEBI" id="CHEBI:15378"/>
        <dbReference type="ChEBI" id="CHEBI:30616"/>
        <dbReference type="ChEBI" id="CHEBI:43474"/>
        <dbReference type="ChEBI" id="CHEBI:57822"/>
        <dbReference type="ChEBI" id="CHEBI:61386"/>
        <dbReference type="ChEBI" id="CHEBI:83905"/>
        <dbReference type="ChEBI" id="CHEBI:456216"/>
        <dbReference type="EC" id="6.3.2.10"/>
    </reaction>
</comment>
<keyword evidence="8 10" id="KW-0131">Cell cycle</keyword>
<keyword evidence="7 10" id="KW-0573">Peptidoglycan synthesis</keyword>
<dbReference type="Gene3D" id="3.90.190.20">
    <property type="entry name" value="Mur ligase, C-terminal domain"/>
    <property type="match status" value="1"/>
</dbReference>
<keyword evidence="9 10" id="KW-0961">Cell wall biogenesis/degradation</keyword>
<evidence type="ECO:0000256" key="5">
    <source>
        <dbReference type="ARBA" id="ARBA00022840"/>
    </source>
</evidence>
<evidence type="ECO:0000256" key="3">
    <source>
        <dbReference type="ARBA" id="ARBA00022618"/>
    </source>
</evidence>
<dbReference type="EMBL" id="JARUIS010000028">
    <property type="protein sequence ID" value="MDS1004806.1"/>
    <property type="molecule type" value="Genomic_DNA"/>
</dbReference>
<accession>A0AAE4JU59</accession>
<dbReference type="RefSeq" id="WP_310944247.1">
    <property type="nucleotide sequence ID" value="NZ_JARUIS010000028.1"/>
</dbReference>
<reference evidence="15" key="1">
    <citation type="submission" date="2023-04" db="EMBL/GenBank/DDBJ databases">
        <title>Assessment of the microbiological origin of a defect in Grana Padano cheese.</title>
        <authorList>
            <person name="Zago M."/>
            <person name="Rossetti L."/>
            <person name="Bonvini B."/>
            <person name="Carminati D."/>
            <person name="Giraffa G."/>
        </authorList>
    </citation>
    <scope>NUCLEOTIDE SEQUENCE</scope>
    <source>
        <strain evidence="15">4990</strain>
    </source>
</reference>
<dbReference type="SUPFAM" id="SSF63418">
    <property type="entry name" value="MurE/MurF N-terminal domain"/>
    <property type="match status" value="1"/>
</dbReference>
<dbReference type="GO" id="GO:0071555">
    <property type="term" value="P:cell wall organization"/>
    <property type="evidence" value="ECO:0007669"/>
    <property type="project" value="UniProtKB-KW"/>
</dbReference>
<dbReference type="InterPro" id="IPR013221">
    <property type="entry name" value="Mur_ligase_cen"/>
</dbReference>
<protein>
    <recommendedName>
        <fullName evidence="10 11">UDP-N-acetylmuramoyl-tripeptide--D-alanyl-D-alanine ligase</fullName>
        <ecNumber evidence="10 11">6.3.2.10</ecNumber>
    </recommendedName>
    <alternativeName>
        <fullName evidence="10">D-alanyl-D-alanine-adding enzyme</fullName>
    </alternativeName>
</protein>
<dbReference type="GO" id="GO:0005524">
    <property type="term" value="F:ATP binding"/>
    <property type="evidence" value="ECO:0007669"/>
    <property type="project" value="UniProtKB-UniRule"/>
</dbReference>
<dbReference type="Pfam" id="PF08245">
    <property type="entry name" value="Mur_ligase_M"/>
    <property type="match status" value="1"/>
</dbReference>
<keyword evidence="5 10" id="KW-0067">ATP-binding</keyword>
<evidence type="ECO:0000256" key="6">
    <source>
        <dbReference type="ARBA" id="ARBA00022960"/>
    </source>
</evidence>
<dbReference type="GO" id="GO:0047480">
    <property type="term" value="F:UDP-N-acetylmuramoyl-tripeptide-D-alanyl-D-alanine ligase activity"/>
    <property type="evidence" value="ECO:0007669"/>
    <property type="project" value="UniProtKB-UniRule"/>
</dbReference>
<evidence type="ECO:0000256" key="10">
    <source>
        <dbReference type="HAMAP-Rule" id="MF_02019"/>
    </source>
</evidence>
<dbReference type="HAMAP" id="MF_02019">
    <property type="entry name" value="MurF"/>
    <property type="match status" value="1"/>
</dbReference>
<evidence type="ECO:0000256" key="9">
    <source>
        <dbReference type="ARBA" id="ARBA00023316"/>
    </source>
</evidence>
<comment type="caution">
    <text evidence="15">The sequence shown here is derived from an EMBL/GenBank/DDBJ whole genome shotgun (WGS) entry which is preliminary data.</text>
</comment>
<feature type="binding site" evidence="10">
    <location>
        <begin position="115"/>
        <end position="121"/>
    </location>
    <ligand>
        <name>ATP</name>
        <dbReference type="ChEBI" id="CHEBI:30616"/>
    </ligand>
</feature>
<dbReference type="GO" id="GO:0005737">
    <property type="term" value="C:cytoplasm"/>
    <property type="evidence" value="ECO:0007669"/>
    <property type="project" value="UniProtKB-SubCell"/>
</dbReference>
<feature type="domain" description="Mur ligase central" evidence="14">
    <location>
        <begin position="113"/>
        <end position="300"/>
    </location>
</feature>
<evidence type="ECO:0000313" key="15">
    <source>
        <dbReference type="EMBL" id="MDS1004806.1"/>
    </source>
</evidence>
<evidence type="ECO:0000256" key="1">
    <source>
        <dbReference type="ARBA" id="ARBA00022490"/>
    </source>
</evidence>
<dbReference type="AlphaFoldDB" id="A0AAE4JU59"/>
<dbReference type="InterPro" id="IPR004101">
    <property type="entry name" value="Mur_ligase_C"/>
</dbReference>
<dbReference type="GO" id="GO:0008360">
    <property type="term" value="P:regulation of cell shape"/>
    <property type="evidence" value="ECO:0007669"/>
    <property type="project" value="UniProtKB-KW"/>
</dbReference>
<dbReference type="Gene3D" id="3.40.1390.10">
    <property type="entry name" value="MurE/MurF, N-terminal domain"/>
    <property type="match status" value="1"/>
</dbReference>
<comment type="subcellular location">
    <subcellularLocation>
        <location evidence="10 11">Cytoplasm</location>
    </subcellularLocation>
</comment>
<dbReference type="InterPro" id="IPR000713">
    <property type="entry name" value="Mur_ligase_N"/>
</dbReference>
<dbReference type="Proteomes" id="UP001182303">
    <property type="component" value="Unassembled WGS sequence"/>
</dbReference>
<dbReference type="GO" id="GO:0009252">
    <property type="term" value="P:peptidoglycan biosynthetic process"/>
    <property type="evidence" value="ECO:0007669"/>
    <property type="project" value="UniProtKB-UniRule"/>
</dbReference>
<keyword evidence="4 10" id="KW-0547">Nucleotide-binding</keyword>
<keyword evidence="1 10" id="KW-0963">Cytoplasm</keyword>
<dbReference type="GO" id="GO:0051301">
    <property type="term" value="P:cell division"/>
    <property type="evidence" value="ECO:0007669"/>
    <property type="project" value="UniProtKB-KW"/>
</dbReference>
<sequence>MEFIKLEEIIKAVNGELVITGEKDEYNSVSTDTRKIKKGDIFIALKGENFNGNNFVETAIEKGADLCIVSELVFDKEKINKSSYVVKVENTNKALLDLAKYYKSKLGIKVVAITGSTGKTSTKDLVAAVLSEKYKVFKTEGNFNNEIGLPLMICKLDKSYDIAVLEMGMNHFNEIHNMAEAAKPDIAIITNIGISHIENLGSRKNILKAKLEVTDFFDNDNALIINGDDDLLSDFESDKYKVYKIGTENKFDFNGQKLILEEESIEFDILEQGKIAYKNFKVNVPGKHNVLNSLTAIACAKILDMDYEDIQNGIKNLKATSMRLDIIRENGFTIINDCYNASPDSMKAAIDVMENINGKRTIVLLGSMMELGNESYKAHREVSEYAKEKGIDLLFSIGEFNEAYREGFEEVNKDNYKSFLNNKEAAKYIKNIIRDGDVILVKASRAMRLEEIVEELRIKQEK</sequence>
<dbReference type="NCBIfam" id="TIGR01143">
    <property type="entry name" value="murF"/>
    <property type="match status" value="1"/>
</dbReference>
<organism evidence="15 16">
    <name type="scientific">Clostridium sporogenes</name>
    <dbReference type="NCBI Taxonomy" id="1509"/>
    <lineage>
        <taxon>Bacteria</taxon>
        <taxon>Bacillati</taxon>
        <taxon>Bacillota</taxon>
        <taxon>Clostridia</taxon>
        <taxon>Eubacteriales</taxon>
        <taxon>Clostridiaceae</taxon>
        <taxon>Clostridium</taxon>
    </lineage>
</organism>
<dbReference type="InterPro" id="IPR051046">
    <property type="entry name" value="MurCDEF_CellWall_CoF430Synth"/>
</dbReference>
<comment type="pathway">
    <text evidence="10 11">Cell wall biogenesis; peptidoglycan biosynthesis.</text>
</comment>
<dbReference type="Pfam" id="PF01225">
    <property type="entry name" value="Mur_ligase"/>
    <property type="match status" value="1"/>
</dbReference>
<dbReference type="InterPro" id="IPR036615">
    <property type="entry name" value="Mur_ligase_C_dom_sf"/>
</dbReference>
<evidence type="ECO:0000259" key="12">
    <source>
        <dbReference type="Pfam" id="PF01225"/>
    </source>
</evidence>
<evidence type="ECO:0000256" key="4">
    <source>
        <dbReference type="ARBA" id="ARBA00022741"/>
    </source>
</evidence>
<name>A0AAE4JU59_CLOSG</name>
<gene>
    <name evidence="10 15" type="primary">murF</name>
    <name evidence="15" type="ORF">P9J83_15065</name>
</gene>
<evidence type="ECO:0000256" key="8">
    <source>
        <dbReference type="ARBA" id="ARBA00023306"/>
    </source>
</evidence>
<dbReference type="SUPFAM" id="SSF53244">
    <property type="entry name" value="MurD-like peptide ligases, peptide-binding domain"/>
    <property type="match status" value="1"/>
</dbReference>
<evidence type="ECO:0000313" key="16">
    <source>
        <dbReference type="Proteomes" id="UP001182303"/>
    </source>
</evidence>
<evidence type="ECO:0000259" key="13">
    <source>
        <dbReference type="Pfam" id="PF02875"/>
    </source>
</evidence>
<dbReference type="Pfam" id="PF02875">
    <property type="entry name" value="Mur_ligase_C"/>
    <property type="match status" value="1"/>
</dbReference>
<dbReference type="SUPFAM" id="SSF53623">
    <property type="entry name" value="MurD-like peptide ligases, catalytic domain"/>
    <property type="match status" value="1"/>
</dbReference>
<keyword evidence="2 10" id="KW-0436">Ligase</keyword>
<keyword evidence="6 10" id="KW-0133">Cell shape</keyword>
<evidence type="ECO:0000256" key="2">
    <source>
        <dbReference type="ARBA" id="ARBA00022598"/>
    </source>
</evidence>
<dbReference type="PANTHER" id="PTHR43024:SF1">
    <property type="entry name" value="UDP-N-ACETYLMURAMOYL-TRIPEPTIDE--D-ALANYL-D-ALANINE LIGASE"/>
    <property type="match status" value="1"/>
</dbReference>
<proteinExistence type="inferred from homology"/>
<evidence type="ECO:0000256" key="7">
    <source>
        <dbReference type="ARBA" id="ARBA00022984"/>
    </source>
</evidence>
<feature type="domain" description="Mur ligase C-terminal" evidence="13">
    <location>
        <begin position="322"/>
        <end position="445"/>
    </location>
</feature>
<comment type="function">
    <text evidence="10 11">Involved in cell wall formation. Catalyzes the final step in the synthesis of UDP-N-acetylmuramoyl-pentapeptide, the precursor of murein.</text>
</comment>
<comment type="similarity">
    <text evidence="10">Belongs to the MurCDEF family. MurF subfamily.</text>
</comment>
<dbReference type="InterPro" id="IPR036565">
    <property type="entry name" value="Mur-like_cat_sf"/>
</dbReference>